<keyword evidence="9" id="KW-0539">Nucleus</keyword>
<dbReference type="GO" id="GO:0000122">
    <property type="term" value="P:negative regulation of transcription by RNA polymerase II"/>
    <property type="evidence" value="ECO:0007669"/>
    <property type="project" value="TreeGrafter"/>
</dbReference>
<organism evidence="14 15">
    <name type="scientific">Oncorhynchus tshawytscha</name>
    <name type="common">Chinook salmon</name>
    <name type="synonym">Salmo tshawytscha</name>
    <dbReference type="NCBI Taxonomy" id="74940"/>
    <lineage>
        <taxon>Eukaryota</taxon>
        <taxon>Metazoa</taxon>
        <taxon>Chordata</taxon>
        <taxon>Craniata</taxon>
        <taxon>Vertebrata</taxon>
        <taxon>Euteleostomi</taxon>
        <taxon>Actinopterygii</taxon>
        <taxon>Neopterygii</taxon>
        <taxon>Teleostei</taxon>
        <taxon>Protacanthopterygii</taxon>
        <taxon>Salmoniformes</taxon>
        <taxon>Salmonidae</taxon>
        <taxon>Salmoninae</taxon>
        <taxon>Oncorhynchus</taxon>
    </lineage>
</organism>
<evidence type="ECO:0000256" key="10">
    <source>
        <dbReference type="PROSITE-ProRule" id="PRU00146"/>
    </source>
</evidence>
<evidence type="ECO:0000259" key="13">
    <source>
        <dbReference type="PROSITE" id="PS50016"/>
    </source>
</evidence>
<keyword evidence="5" id="KW-0862">Zinc</keyword>
<reference evidence="14" key="2">
    <citation type="submission" date="2025-09" db="UniProtKB">
        <authorList>
            <consortium name="Ensembl"/>
        </authorList>
    </citation>
    <scope>IDENTIFICATION</scope>
</reference>
<feature type="coiled-coil region" evidence="11">
    <location>
        <begin position="517"/>
        <end position="548"/>
    </location>
</feature>
<comment type="subcellular location">
    <subcellularLocation>
        <location evidence="1">Nucleus</location>
    </subcellularLocation>
</comment>
<feature type="compositionally biased region" description="Low complexity" evidence="12">
    <location>
        <begin position="728"/>
        <end position="758"/>
    </location>
</feature>
<keyword evidence="11" id="KW-0175">Coiled coil</keyword>
<evidence type="ECO:0000256" key="2">
    <source>
        <dbReference type="ARBA" id="ARBA00022553"/>
    </source>
</evidence>
<reference evidence="14" key="1">
    <citation type="submission" date="2025-08" db="UniProtKB">
        <authorList>
            <consortium name="Ensembl"/>
        </authorList>
    </citation>
    <scope>IDENTIFICATION</scope>
</reference>
<name>A0A8C8K4X5_ONCTS</name>
<dbReference type="InterPro" id="IPR019786">
    <property type="entry name" value="Zinc_finger_PHD-type_CS"/>
</dbReference>
<keyword evidence="3" id="KW-0479">Metal-binding</keyword>
<evidence type="ECO:0000256" key="3">
    <source>
        <dbReference type="ARBA" id="ARBA00022723"/>
    </source>
</evidence>
<dbReference type="PANTHER" id="PTHR24102">
    <property type="entry name" value="PHD FINGER PROTEIN"/>
    <property type="match status" value="1"/>
</dbReference>
<feature type="domain" description="PHD-type" evidence="13">
    <location>
        <begin position="443"/>
        <end position="490"/>
    </location>
</feature>
<dbReference type="AlphaFoldDB" id="A0A8C8K4X5"/>
<feature type="compositionally biased region" description="Polar residues" evidence="12">
    <location>
        <begin position="395"/>
        <end position="405"/>
    </location>
</feature>
<feature type="compositionally biased region" description="Low complexity" evidence="12">
    <location>
        <begin position="707"/>
        <end position="716"/>
    </location>
</feature>
<evidence type="ECO:0000256" key="8">
    <source>
        <dbReference type="ARBA" id="ARBA00023163"/>
    </source>
</evidence>
<dbReference type="PROSITE" id="PS50016">
    <property type="entry name" value="ZF_PHD_2"/>
    <property type="match status" value="1"/>
</dbReference>
<protein>
    <recommendedName>
        <fullName evidence="13">PHD-type domain-containing protein</fullName>
    </recommendedName>
</protein>
<proteinExistence type="predicted"/>
<dbReference type="Ensembl" id="ENSOTST00005110837.2">
    <property type="protein sequence ID" value="ENSOTSP00005102471.2"/>
    <property type="gene ID" value="ENSOTSG00005047049.2"/>
</dbReference>
<evidence type="ECO:0000256" key="4">
    <source>
        <dbReference type="ARBA" id="ARBA00022771"/>
    </source>
</evidence>
<dbReference type="InterPro" id="IPR011011">
    <property type="entry name" value="Znf_FYVE_PHD"/>
</dbReference>
<keyword evidence="15" id="KW-1185">Reference proteome</keyword>
<evidence type="ECO:0000256" key="7">
    <source>
        <dbReference type="ARBA" id="ARBA00023125"/>
    </source>
</evidence>
<dbReference type="CDD" id="cd15523">
    <property type="entry name" value="PHD_PHF21A"/>
    <property type="match status" value="1"/>
</dbReference>
<dbReference type="GeneTree" id="ENSGT00940000156124"/>
<evidence type="ECO:0000256" key="6">
    <source>
        <dbReference type="ARBA" id="ARBA00023015"/>
    </source>
</evidence>
<keyword evidence="4 10" id="KW-0863">Zinc-finger</keyword>
<dbReference type="GO" id="GO:0003682">
    <property type="term" value="F:chromatin binding"/>
    <property type="evidence" value="ECO:0007669"/>
    <property type="project" value="TreeGrafter"/>
</dbReference>
<dbReference type="GO" id="GO:0000118">
    <property type="term" value="C:histone deacetylase complex"/>
    <property type="evidence" value="ECO:0007669"/>
    <property type="project" value="TreeGrafter"/>
</dbReference>
<feature type="region of interest" description="Disordered" evidence="12">
    <location>
        <begin position="331"/>
        <end position="409"/>
    </location>
</feature>
<dbReference type="InterPro" id="IPR019787">
    <property type="entry name" value="Znf_PHD-finger"/>
</dbReference>
<keyword evidence="8" id="KW-0804">Transcription</keyword>
<dbReference type="Gene3D" id="3.30.40.10">
    <property type="entry name" value="Zinc/RING finger domain, C3HC4 (zinc finger)"/>
    <property type="match status" value="1"/>
</dbReference>
<evidence type="ECO:0000313" key="15">
    <source>
        <dbReference type="Proteomes" id="UP000694402"/>
    </source>
</evidence>
<dbReference type="PANTHER" id="PTHR24102:SF6">
    <property type="entry name" value="PHD FINGER PROTEIN 21A"/>
    <property type="match status" value="1"/>
</dbReference>
<dbReference type="SUPFAM" id="SSF57903">
    <property type="entry name" value="FYVE/PHD zinc finger"/>
    <property type="match status" value="1"/>
</dbReference>
<feature type="compositionally biased region" description="Acidic residues" evidence="12">
    <location>
        <begin position="717"/>
        <end position="727"/>
    </location>
</feature>
<dbReference type="FunFam" id="3.30.40.10:FF:000001">
    <property type="entry name" value="chromodomain-helicase-DNA-binding protein 3 isoform X1"/>
    <property type="match status" value="1"/>
</dbReference>
<dbReference type="SMART" id="SM00249">
    <property type="entry name" value="PHD"/>
    <property type="match status" value="1"/>
</dbReference>
<dbReference type="InterPro" id="IPR013083">
    <property type="entry name" value="Znf_RING/FYVE/PHD"/>
</dbReference>
<accession>A0A8C8K4X5</accession>
<evidence type="ECO:0000256" key="9">
    <source>
        <dbReference type="ARBA" id="ARBA00023242"/>
    </source>
</evidence>
<dbReference type="Proteomes" id="UP000694402">
    <property type="component" value="Unassembled WGS sequence"/>
</dbReference>
<keyword evidence="6" id="KW-0805">Transcription regulation</keyword>
<sequence>MFLPFSFCLCTQAERSPGLTGTLTGSMMELQTLQEALKVEIQVHQKLVTQMKQDPQNADLKKQLHELQSKITALSEKQVFQEMMLKQHKFDLNVRNGSNNSSPKMLAVTPVITTKTLPLVLKAATPTMPASVMVQPPSTVTAISHTSKPGAIISDNSNFRNTPVNLQVASKLTNQGSESVRLVSKNSVVVRAKPNSVPIAPAPFRPMMTAFQLLHRGPVMLTNKLSPSSLPSSAGLIHQVRIINGQPCAAKSGQPTGMLTGIVITAPASVQTLQISGLTSDTKTVKARGGLGQKMLVSRTPPLSPAPRLKREDNPQKLAFMVSLGLVTHDRSEEIQRRRRERKRRTTANPVYSGAVFEPERKKSAVTYLNTPLHQGTRKRGRPPKYSSDPKLGSHTPTSPSSCLTASPAPEWPNTGGSFPFHVHPHHTLPLPSPSSGDGDIHEDFCTVCRRSGQLLMCDTCSRVYHLDCLDPPLKTIPKGMWICPKCQEQILKKEDSIQWPGTLAIVHSYIAYKEAKEEEKQKLMKWSAELKLEREQLEQGVNQISNSITECMETKNTIMSRQNEMQVSLEKVKHLVRLIQAFHFSQTVETEGTGAFTEDITEDITEVHIQSVDGVKAEVTVAGVSAEAAVDICVEPAAEVYTETAVGSSVEPVAEFNNAEEVTEATAVVGAVNFTVATNNATTDLVCTDMSMDESCTNNTNTITENKVTTTSSTEEVIEEEQEENTNIDNSSTNNSKTSEPSQQSLQALLDSLDNKD</sequence>
<keyword evidence="2" id="KW-0597">Phosphoprotein</keyword>
<dbReference type="Pfam" id="PF00628">
    <property type="entry name" value="PHD"/>
    <property type="match status" value="1"/>
</dbReference>
<evidence type="ECO:0000256" key="11">
    <source>
        <dbReference type="SAM" id="Coils"/>
    </source>
</evidence>
<dbReference type="PROSITE" id="PS01359">
    <property type="entry name" value="ZF_PHD_1"/>
    <property type="match status" value="1"/>
</dbReference>
<keyword evidence="7" id="KW-0238">DNA-binding</keyword>
<evidence type="ECO:0000256" key="5">
    <source>
        <dbReference type="ARBA" id="ARBA00022833"/>
    </source>
</evidence>
<evidence type="ECO:0000313" key="14">
    <source>
        <dbReference type="Ensembl" id="ENSOTSP00005102471.2"/>
    </source>
</evidence>
<feature type="compositionally biased region" description="Basic residues" evidence="12">
    <location>
        <begin position="337"/>
        <end position="346"/>
    </location>
</feature>
<evidence type="ECO:0000256" key="12">
    <source>
        <dbReference type="SAM" id="MobiDB-lite"/>
    </source>
</evidence>
<dbReference type="InterPro" id="IPR001965">
    <property type="entry name" value="Znf_PHD"/>
</dbReference>
<feature type="region of interest" description="Disordered" evidence="12">
    <location>
        <begin position="707"/>
        <end position="758"/>
    </location>
</feature>
<dbReference type="GO" id="GO:0008270">
    <property type="term" value="F:zinc ion binding"/>
    <property type="evidence" value="ECO:0007669"/>
    <property type="project" value="UniProtKB-KW"/>
</dbReference>
<dbReference type="GO" id="GO:0003677">
    <property type="term" value="F:DNA binding"/>
    <property type="evidence" value="ECO:0007669"/>
    <property type="project" value="UniProtKB-KW"/>
</dbReference>
<evidence type="ECO:0000256" key="1">
    <source>
        <dbReference type="ARBA" id="ARBA00004123"/>
    </source>
</evidence>
<gene>
    <name evidence="14" type="primary">LOC112253503</name>
</gene>